<keyword evidence="6" id="KW-1185">Reference proteome</keyword>
<dbReference type="CDD" id="cd09859">
    <property type="entry name" value="PIN_53EXO"/>
    <property type="match status" value="1"/>
</dbReference>
<dbReference type="AlphaFoldDB" id="A0A251R0S8"/>
<dbReference type="InterPro" id="IPR038969">
    <property type="entry name" value="FEN"/>
</dbReference>
<dbReference type="Pfam" id="PF02739">
    <property type="entry name" value="5_3_exonuc_N"/>
    <property type="match status" value="1"/>
</dbReference>
<dbReference type="CDD" id="cd09898">
    <property type="entry name" value="H3TH_53EXO"/>
    <property type="match status" value="1"/>
</dbReference>
<dbReference type="EMBL" id="CM007651">
    <property type="protein sequence ID" value="ONI29628.1"/>
    <property type="molecule type" value="Genomic_DNA"/>
</dbReference>
<dbReference type="SMART" id="SM00279">
    <property type="entry name" value="HhH2"/>
    <property type="match status" value="1"/>
</dbReference>
<dbReference type="Proteomes" id="UP000006882">
    <property type="component" value="Chromosome G1"/>
</dbReference>
<dbReference type="InterPro" id="IPR029060">
    <property type="entry name" value="PIN-like_dom_sf"/>
</dbReference>
<dbReference type="PANTHER" id="PTHR42646">
    <property type="entry name" value="FLAP ENDONUCLEASE XNI"/>
    <property type="match status" value="1"/>
</dbReference>
<evidence type="ECO:0000259" key="4">
    <source>
        <dbReference type="SMART" id="SM00475"/>
    </source>
</evidence>
<dbReference type="InterPro" id="IPR002421">
    <property type="entry name" value="5-3_exonuclease"/>
</dbReference>
<dbReference type="GO" id="GO:0033567">
    <property type="term" value="P:DNA replication, Okazaki fragment processing"/>
    <property type="evidence" value="ECO:0000318"/>
    <property type="project" value="GO_Central"/>
</dbReference>
<keyword evidence="1" id="KW-0540">Nuclease</keyword>
<reference evidence="5 6" key="1">
    <citation type="journal article" date="2013" name="Nat. Genet.">
        <title>The high-quality draft genome of peach (Prunus persica) identifies unique patterns of genetic diversity, domestication and genome evolution.</title>
        <authorList>
            <consortium name="International Peach Genome Initiative"/>
            <person name="Verde I."/>
            <person name="Abbott A.G."/>
            <person name="Scalabrin S."/>
            <person name="Jung S."/>
            <person name="Shu S."/>
            <person name="Marroni F."/>
            <person name="Zhebentyayeva T."/>
            <person name="Dettori M.T."/>
            <person name="Grimwood J."/>
            <person name="Cattonaro F."/>
            <person name="Zuccolo A."/>
            <person name="Rossini L."/>
            <person name="Jenkins J."/>
            <person name="Vendramin E."/>
            <person name="Meisel L.A."/>
            <person name="Decroocq V."/>
            <person name="Sosinski B."/>
            <person name="Prochnik S."/>
            <person name="Mitros T."/>
            <person name="Policriti A."/>
            <person name="Cipriani G."/>
            <person name="Dondini L."/>
            <person name="Ficklin S."/>
            <person name="Goodstein D.M."/>
            <person name="Xuan P."/>
            <person name="Del Fabbro C."/>
            <person name="Aramini V."/>
            <person name="Copetti D."/>
            <person name="Gonzalez S."/>
            <person name="Horner D.S."/>
            <person name="Falchi R."/>
            <person name="Lucas S."/>
            <person name="Mica E."/>
            <person name="Maldonado J."/>
            <person name="Lazzari B."/>
            <person name="Bielenberg D."/>
            <person name="Pirona R."/>
            <person name="Miculan M."/>
            <person name="Barakat A."/>
            <person name="Testolin R."/>
            <person name="Stella A."/>
            <person name="Tartarini S."/>
            <person name="Tonutti P."/>
            <person name="Arus P."/>
            <person name="Orellana A."/>
            <person name="Wells C."/>
            <person name="Main D."/>
            <person name="Vizzotto G."/>
            <person name="Silva H."/>
            <person name="Salamini F."/>
            <person name="Schmutz J."/>
            <person name="Morgante M."/>
            <person name="Rokhsar D.S."/>
        </authorList>
    </citation>
    <scope>NUCLEOTIDE SEQUENCE [LARGE SCALE GENOMIC DNA]</scope>
    <source>
        <strain evidence="6">cv. Nemared</strain>
    </source>
</reference>
<keyword evidence="2" id="KW-0378">Hydrolase</keyword>
<protein>
    <recommendedName>
        <fullName evidence="4">5'-3' exonuclease domain-containing protein</fullName>
    </recommendedName>
</protein>
<dbReference type="SMART" id="SM00475">
    <property type="entry name" value="53EXOc"/>
    <property type="match status" value="1"/>
</dbReference>
<dbReference type="Gene3D" id="1.10.150.20">
    <property type="entry name" value="5' to 3' exonuclease, C-terminal subdomain"/>
    <property type="match status" value="1"/>
</dbReference>
<sequence>MNVKWCYEFMASSHSSLLHIHSFSLRRSFRLFARSFSSIQSPKKLDSLRFSPIKSPKGYCNISCSFNSALPGVVRENGDAAFYSKSEQVLCGDMPLGSVKQEEKTVNSNPSDGRVMLIDGTSIIYRAYYKLLAKLHHGHLSHADGNGDWVLTIFSALSLIIDVLKFTPSHVAVVFDHDGVSFGQTCISSKENVKGKGLNFRHTLYPAYKSNRPPTPDTIVQGLQYLKASIKAMSIKVIEVPGVEADDVIGTLAVRSVDTGYKVRVVSPDKDFFQILSPSLRLLRIAPRGFDMVSFGMEEFAIKYGSLQPSQFVDVISLVGDKCDNIPGVDGIGNVHAVQLITKFGTLENLLHCVDQVEEERIRKILITSADQAVLSKNLALLRSDLPFYMVPFTTNDLAFQKPEDNGEKFTSLLTAISAYAEGFSADPIIRRAFYLWNKLGKT</sequence>
<dbReference type="InterPro" id="IPR036279">
    <property type="entry name" value="5-3_exonuclease_C_sf"/>
</dbReference>
<proteinExistence type="predicted"/>
<dbReference type="GO" id="GO:0005739">
    <property type="term" value="C:mitochondrion"/>
    <property type="evidence" value="ECO:0007669"/>
    <property type="project" value="EnsemblPlants"/>
</dbReference>
<dbReference type="GO" id="GO:0003677">
    <property type="term" value="F:DNA binding"/>
    <property type="evidence" value="ECO:0007669"/>
    <property type="project" value="UniProtKB-KW"/>
</dbReference>
<dbReference type="Pfam" id="PF01367">
    <property type="entry name" value="5_3_exonuc"/>
    <property type="match status" value="1"/>
</dbReference>
<dbReference type="Gramene" id="ONI29628">
    <property type="protein sequence ID" value="ONI29628"/>
    <property type="gene ID" value="PRUPE_1G206500"/>
</dbReference>
<dbReference type="FunFam" id="3.40.50.1010:FF:000028">
    <property type="entry name" value="5'-3' exonuclease family protein"/>
    <property type="match status" value="1"/>
</dbReference>
<evidence type="ECO:0000256" key="3">
    <source>
        <dbReference type="ARBA" id="ARBA00023125"/>
    </source>
</evidence>
<dbReference type="FunFam" id="1.10.150.20:FF:000003">
    <property type="entry name" value="DNA polymerase I"/>
    <property type="match status" value="1"/>
</dbReference>
<evidence type="ECO:0000256" key="1">
    <source>
        <dbReference type="ARBA" id="ARBA00022722"/>
    </source>
</evidence>
<dbReference type="SUPFAM" id="SSF88723">
    <property type="entry name" value="PIN domain-like"/>
    <property type="match status" value="1"/>
</dbReference>
<evidence type="ECO:0000313" key="6">
    <source>
        <dbReference type="Proteomes" id="UP000006882"/>
    </source>
</evidence>
<dbReference type="STRING" id="3760.A0A251R0S8"/>
<organism evidence="5 6">
    <name type="scientific">Prunus persica</name>
    <name type="common">Peach</name>
    <name type="synonym">Amygdalus persica</name>
    <dbReference type="NCBI Taxonomy" id="3760"/>
    <lineage>
        <taxon>Eukaryota</taxon>
        <taxon>Viridiplantae</taxon>
        <taxon>Streptophyta</taxon>
        <taxon>Embryophyta</taxon>
        <taxon>Tracheophyta</taxon>
        <taxon>Spermatophyta</taxon>
        <taxon>Magnoliopsida</taxon>
        <taxon>eudicotyledons</taxon>
        <taxon>Gunneridae</taxon>
        <taxon>Pentapetalae</taxon>
        <taxon>rosids</taxon>
        <taxon>fabids</taxon>
        <taxon>Rosales</taxon>
        <taxon>Rosaceae</taxon>
        <taxon>Amygdaloideae</taxon>
        <taxon>Amygdaleae</taxon>
        <taxon>Prunus</taxon>
    </lineage>
</organism>
<feature type="domain" description="5'-3' exonuclease" evidence="4">
    <location>
        <begin position="113"/>
        <end position="401"/>
    </location>
</feature>
<evidence type="ECO:0000256" key="2">
    <source>
        <dbReference type="ARBA" id="ARBA00022801"/>
    </source>
</evidence>
<dbReference type="GO" id="GO:0017108">
    <property type="term" value="F:5'-flap endonuclease activity"/>
    <property type="evidence" value="ECO:0000318"/>
    <property type="project" value="GO_Central"/>
</dbReference>
<dbReference type="InterPro" id="IPR008918">
    <property type="entry name" value="HhH2"/>
</dbReference>
<keyword evidence="3" id="KW-0238">DNA-binding</keyword>
<accession>A0A251R0S8</accession>
<dbReference type="SUPFAM" id="SSF47807">
    <property type="entry name" value="5' to 3' exonuclease, C-terminal subdomain"/>
    <property type="match status" value="1"/>
</dbReference>
<name>A0A251R0S8_PRUPE</name>
<dbReference type="Gene3D" id="3.40.50.1010">
    <property type="entry name" value="5'-nuclease"/>
    <property type="match status" value="1"/>
</dbReference>
<dbReference type="InterPro" id="IPR020046">
    <property type="entry name" value="5-3_exonucl_a-hlix_arch_N"/>
</dbReference>
<dbReference type="GO" id="GO:0008409">
    <property type="term" value="F:5'-3' exonuclease activity"/>
    <property type="evidence" value="ECO:0007669"/>
    <property type="project" value="InterPro"/>
</dbReference>
<dbReference type="PANTHER" id="PTHR42646:SF2">
    <property type="entry name" value="5'-3' EXONUCLEASE FAMILY PROTEIN"/>
    <property type="match status" value="1"/>
</dbReference>
<gene>
    <name evidence="5" type="ORF">PRUPE_1G206500</name>
</gene>
<evidence type="ECO:0000313" key="5">
    <source>
        <dbReference type="EMBL" id="ONI29628.1"/>
    </source>
</evidence>
<dbReference type="InterPro" id="IPR020045">
    <property type="entry name" value="DNA_polI_H3TH"/>
</dbReference>